<dbReference type="CDD" id="cd04301">
    <property type="entry name" value="NAT_SF"/>
    <property type="match status" value="1"/>
</dbReference>
<sequence>MQIRIAVTADLPAIQSLFSQAMRNADWLPAAVRQANKTDDFAAASVGETILLAELEPGVVAGFLSYQPEHAFIHHLYVAQHAQGRGVGRSLLHALHTYLACPWHLKCVVKNHAAYAFYLRMGWTVVQRATSEHGDYYLLRLAAPDVPDVPDVSDVSDVSDVPDGAIQQDSSNPA</sequence>
<evidence type="ECO:0000256" key="2">
    <source>
        <dbReference type="ARBA" id="ARBA00023315"/>
    </source>
</evidence>
<dbReference type="PANTHER" id="PTHR43877:SF2">
    <property type="entry name" value="AMINOALKYLPHOSPHONATE N-ACETYLTRANSFERASE-RELATED"/>
    <property type="match status" value="1"/>
</dbReference>
<evidence type="ECO:0000313" key="5">
    <source>
        <dbReference type="EMBL" id="MBC3932024.1"/>
    </source>
</evidence>
<evidence type="ECO:0000256" key="3">
    <source>
        <dbReference type="SAM" id="MobiDB-lite"/>
    </source>
</evidence>
<keyword evidence="2" id="KW-0012">Acyltransferase</keyword>
<dbReference type="PROSITE" id="PS51186">
    <property type="entry name" value="GNAT"/>
    <property type="match status" value="1"/>
</dbReference>
<dbReference type="Gene3D" id="3.40.630.30">
    <property type="match status" value="1"/>
</dbReference>
<organism evidence="5 6">
    <name type="scientific">Undibacterium curvum</name>
    <dbReference type="NCBI Taxonomy" id="2762294"/>
    <lineage>
        <taxon>Bacteria</taxon>
        <taxon>Pseudomonadati</taxon>
        <taxon>Pseudomonadota</taxon>
        <taxon>Betaproteobacteria</taxon>
        <taxon>Burkholderiales</taxon>
        <taxon>Oxalobacteraceae</taxon>
        <taxon>Undibacterium</taxon>
    </lineage>
</organism>
<name>A0ABR7A545_9BURK</name>
<dbReference type="EMBL" id="JACOGD010000004">
    <property type="protein sequence ID" value="MBC3932024.1"/>
    <property type="molecule type" value="Genomic_DNA"/>
</dbReference>
<dbReference type="Pfam" id="PF00583">
    <property type="entry name" value="Acetyltransf_1"/>
    <property type="match status" value="1"/>
</dbReference>
<comment type="caution">
    <text evidence="5">The sequence shown here is derived from an EMBL/GenBank/DDBJ whole genome shotgun (WGS) entry which is preliminary data.</text>
</comment>
<evidence type="ECO:0000313" key="6">
    <source>
        <dbReference type="Proteomes" id="UP000654304"/>
    </source>
</evidence>
<dbReference type="InterPro" id="IPR000182">
    <property type="entry name" value="GNAT_dom"/>
</dbReference>
<reference evidence="5 6" key="1">
    <citation type="submission" date="2020-08" db="EMBL/GenBank/DDBJ databases">
        <title>Novel species isolated from subtropical streams in China.</title>
        <authorList>
            <person name="Lu H."/>
        </authorList>
    </citation>
    <scope>NUCLEOTIDE SEQUENCE [LARGE SCALE GENOMIC DNA]</scope>
    <source>
        <strain evidence="5 6">CY22W</strain>
    </source>
</reference>
<dbReference type="RefSeq" id="WP_186903704.1">
    <property type="nucleotide sequence ID" value="NZ_JACOGD010000004.1"/>
</dbReference>
<dbReference type="InterPro" id="IPR016181">
    <property type="entry name" value="Acyl_CoA_acyltransferase"/>
</dbReference>
<evidence type="ECO:0000259" key="4">
    <source>
        <dbReference type="PROSITE" id="PS51186"/>
    </source>
</evidence>
<protein>
    <submittedName>
        <fullName evidence="5">GNAT family N-acetyltransferase</fullName>
    </submittedName>
</protein>
<dbReference type="InterPro" id="IPR050832">
    <property type="entry name" value="Bact_Acetyltransf"/>
</dbReference>
<gene>
    <name evidence="5" type="ORF">H8K43_10100</name>
</gene>
<keyword evidence="6" id="KW-1185">Reference proteome</keyword>
<evidence type="ECO:0000256" key="1">
    <source>
        <dbReference type="ARBA" id="ARBA00022679"/>
    </source>
</evidence>
<feature type="domain" description="N-acetyltransferase" evidence="4">
    <location>
        <begin position="1"/>
        <end position="144"/>
    </location>
</feature>
<accession>A0ABR7A545</accession>
<keyword evidence="1" id="KW-0808">Transferase</keyword>
<feature type="region of interest" description="Disordered" evidence="3">
    <location>
        <begin position="150"/>
        <end position="174"/>
    </location>
</feature>
<dbReference type="Proteomes" id="UP000654304">
    <property type="component" value="Unassembled WGS sequence"/>
</dbReference>
<dbReference type="SUPFAM" id="SSF55729">
    <property type="entry name" value="Acyl-CoA N-acyltransferases (Nat)"/>
    <property type="match status" value="1"/>
</dbReference>
<dbReference type="PANTHER" id="PTHR43877">
    <property type="entry name" value="AMINOALKYLPHOSPHONATE N-ACETYLTRANSFERASE-RELATED-RELATED"/>
    <property type="match status" value="1"/>
</dbReference>
<proteinExistence type="predicted"/>
<feature type="compositionally biased region" description="Low complexity" evidence="3">
    <location>
        <begin position="150"/>
        <end position="163"/>
    </location>
</feature>